<dbReference type="OrthoDB" id="9769314at2"/>
<name>A0A2S7K2I7_9PROT</name>
<organism evidence="2 3">
    <name type="scientific">Hyphococcus luteus</name>
    <dbReference type="NCBI Taxonomy" id="2058213"/>
    <lineage>
        <taxon>Bacteria</taxon>
        <taxon>Pseudomonadati</taxon>
        <taxon>Pseudomonadota</taxon>
        <taxon>Alphaproteobacteria</taxon>
        <taxon>Parvularculales</taxon>
        <taxon>Parvularculaceae</taxon>
        <taxon>Hyphococcus</taxon>
    </lineage>
</organism>
<evidence type="ECO:0000313" key="3">
    <source>
        <dbReference type="Proteomes" id="UP000239504"/>
    </source>
</evidence>
<dbReference type="AlphaFoldDB" id="A0A2S7K2I7"/>
<evidence type="ECO:0008006" key="4">
    <source>
        <dbReference type="Google" id="ProtNLM"/>
    </source>
</evidence>
<reference evidence="2 3" key="1">
    <citation type="submission" date="2017-12" db="EMBL/GenBank/DDBJ databases">
        <authorList>
            <person name="Hurst M.R.H."/>
        </authorList>
    </citation>
    <scope>NUCLEOTIDE SEQUENCE [LARGE SCALE GENOMIC DNA]</scope>
    <source>
        <strain evidence="2 3">SY-3-19</strain>
    </source>
</reference>
<protein>
    <recommendedName>
        <fullName evidence="4">LysM domain-containing protein</fullName>
    </recommendedName>
</protein>
<evidence type="ECO:0000313" key="2">
    <source>
        <dbReference type="EMBL" id="PQA86713.1"/>
    </source>
</evidence>
<accession>A0A2S7K2I7</accession>
<dbReference type="EMBL" id="PJCH01000011">
    <property type="protein sequence ID" value="PQA86713.1"/>
    <property type="molecule type" value="Genomic_DNA"/>
</dbReference>
<dbReference type="Proteomes" id="UP000239504">
    <property type="component" value="Unassembled WGS sequence"/>
</dbReference>
<dbReference type="Gene3D" id="3.10.350.10">
    <property type="entry name" value="LysM domain"/>
    <property type="match status" value="1"/>
</dbReference>
<keyword evidence="3" id="KW-1185">Reference proteome</keyword>
<gene>
    <name evidence="2" type="ORF">CW354_14575</name>
</gene>
<dbReference type="InterPro" id="IPR036779">
    <property type="entry name" value="LysM_dom_sf"/>
</dbReference>
<evidence type="ECO:0000256" key="1">
    <source>
        <dbReference type="SAM" id="SignalP"/>
    </source>
</evidence>
<proteinExistence type="predicted"/>
<dbReference type="RefSeq" id="WP_104830831.1">
    <property type="nucleotide sequence ID" value="NZ_PJCH01000011.1"/>
</dbReference>
<comment type="caution">
    <text evidence="2">The sequence shown here is derived from an EMBL/GenBank/DDBJ whole genome shotgun (WGS) entry which is preliminary data.</text>
</comment>
<feature type="chain" id="PRO_5015659387" description="LysM domain-containing protein" evidence="1">
    <location>
        <begin position="28"/>
        <end position="341"/>
    </location>
</feature>
<keyword evidence="1" id="KW-0732">Signal</keyword>
<feature type="signal peptide" evidence="1">
    <location>
        <begin position="1"/>
        <end position="27"/>
    </location>
</feature>
<sequence length="341" mass="35635">MASTLTLRTGLVAGAVILTLSAGPAMAGRCGHSYPVDVPVSLVEVARACNVSLAALKEANPGVNPASVRPGRHLAVPDEIDAATDIPPGYANVEAAGGDYNETPIYRYVEYNEPAAAPSPNPKAANVAAAGYAANASPYFVRASTGAPQPFFEDRNLSYQQRSAARIRHAVAMTTPAMMAPARPASPGAVTISSMGEPPHQLYGDPLSPVMECSVLRRQPDGKIRQVREFKPLPEGREAPAHCAVVESASLKADGAVLFTRAGIEALPALEDMTVLEGYVSAADADCITVMANDGATRRVAVDLAPVDLLGKYVTLWAEDADAGRCGGLVMSRAVYVEPVR</sequence>